<evidence type="ECO:0000256" key="1">
    <source>
        <dbReference type="ARBA" id="ARBA00010568"/>
    </source>
</evidence>
<dbReference type="PANTHER" id="PTHR31977">
    <property type="entry name" value="UPF0696 PROTEIN C11ORF68"/>
    <property type="match status" value="1"/>
</dbReference>
<gene>
    <name evidence="3" type="ORF">Pmani_004598</name>
</gene>
<organism evidence="3 4">
    <name type="scientific">Petrolisthes manimaculis</name>
    <dbReference type="NCBI Taxonomy" id="1843537"/>
    <lineage>
        <taxon>Eukaryota</taxon>
        <taxon>Metazoa</taxon>
        <taxon>Ecdysozoa</taxon>
        <taxon>Arthropoda</taxon>
        <taxon>Crustacea</taxon>
        <taxon>Multicrustacea</taxon>
        <taxon>Malacostraca</taxon>
        <taxon>Eumalacostraca</taxon>
        <taxon>Eucarida</taxon>
        <taxon>Decapoda</taxon>
        <taxon>Pleocyemata</taxon>
        <taxon>Anomura</taxon>
        <taxon>Galatheoidea</taxon>
        <taxon>Porcellanidae</taxon>
        <taxon>Petrolisthes</taxon>
    </lineage>
</organism>
<protein>
    <submittedName>
        <fullName evidence="3">Uncharacterized protein</fullName>
    </submittedName>
</protein>
<dbReference type="InterPro" id="IPR023398">
    <property type="entry name" value="TIF_eIF4e-like"/>
</dbReference>
<feature type="region of interest" description="Disordered" evidence="2">
    <location>
        <begin position="13"/>
        <end position="33"/>
    </location>
</feature>
<reference evidence="3" key="1">
    <citation type="submission" date="2023-11" db="EMBL/GenBank/DDBJ databases">
        <title>Genome assemblies of two species of porcelain crab, Petrolisthes cinctipes and Petrolisthes manimaculis (Anomura: Porcellanidae).</title>
        <authorList>
            <person name="Angst P."/>
        </authorList>
    </citation>
    <scope>NUCLEOTIDE SEQUENCE</scope>
    <source>
        <strain evidence="3">PB745_02</strain>
        <tissue evidence="3">Gill</tissue>
    </source>
</reference>
<dbReference type="Gene3D" id="3.30.760.10">
    <property type="entry name" value="RNA Cap, Translation Initiation Factor Eif4e"/>
    <property type="match status" value="1"/>
</dbReference>
<dbReference type="AlphaFoldDB" id="A0AAE1QEE6"/>
<dbReference type="InterPro" id="IPR015034">
    <property type="entry name" value="Bles03"/>
</dbReference>
<dbReference type="SUPFAM" id="SSF55418">
    <property type="entry name" value="eIF4e-like"/>
    <property type="match status" value="1"/>
</dbReference>
<feature type="region of interest" description="Disordered" evidence="2">
    <location>
        <begin position="137"/>
        <end position="193"/>
    </location>
</feature>
<comment type="similarity">
    <text evidence="1">Belongs to the UPF0696 family.</text>
</comment>
<dbReference type="PANTHER" id="PTHR31977:SF1">
    <property type="entry name" value="UPF0696 PROTEIN C11ORF68"/>
    <property type="match status" value="1"/>
</dbReference>
<keyword evidence="4" id="KW-1185">Reference proteome</keyword>
<accession>A0AAE1QEE6</accession>
<name>A0AAE1QEE6_9EUCA</name>
<dbReference type="Proteomes" id="UP001292094">
    <property type="component" value="Unassembled WGS sequence"/>
</dbReference>
<feature type="compositionally biased region" description="Basic and acidic residues" evidence="2">
    <location>
        <begin position="147"/>
        <end position="162"/>
    </location>
</feature>
<dbReference type="EMBL" id="JAWZYT010000326">
    <property type="protein sequence ID" value="KAK4324791.1"/>
    <property type="molecule type" value="Genomic_DNA"/>
</dbReference>
<proteinExistence type="inferred from homology"/>
<feature type="compositionally biased region" description="Low complexity" evidence="2">
    <location>
        <begin position="166"/>
        <end position="189"/>
    </location>
</feature>
<evidence type="ECO:0000313" key="3">
    <source>
        <dbReference type="EMBL" id="KAK4324791.1"/>
    </source>
</evidence>
<comment type="caution">
    <text evidence="3">The sequence shown here is derived from an EMBL/GenBank/DDBJ whole genome shotgun (WGS) entry which is preliminary data.</text>
</comment>
<evidence type="ECO:0000256" key="2">
    <source>
        <dbReference type="SAM" id="MobiDB-lite"/>
    </source>
</evidence>
<sequence>MYVSQDLVIMAEGNAASSSPPNHNNNNDDDEDEETRFRFVAHGVLTELSPLQKWLNKYQPSTTYSRVSGSGWIWVFRTHTKLRPKPQFLMPQNHSPRTQELLKEMTGGVESYYTDVVHTEGVFQRTVYVQEDVIHVQEDPLPPPPRFTDDNSNKGNWKKEEGGFENTTTNTTTTTTNTTYPSSDTQQVQETEDDDEDEMDLEALLEAWQRFQSSEQRVNKQVICEMAKRYHVISGKWMIFVDRGTKSDLIWSLIAQGVVTGKSLSRTAKISTIDPSQESRTKATHVVCIYNDNFLDEAQVFESERTIRNLGITCQLMYKPDVYTYLNVYSRNKWNISPVLYRSSYDIGKGKSIIKKV</sequence>
<dbReference type="Pfam" id="PF08939">
    <property type="entry name" value="Bles03"/>
    <property type="match status" value="1"/>
</dbReference>
<evidence type="ECO:0000313" key="4">
    <source>
        <dbReference type="Proteomes" id="UP001292094"/>
    </source>
</evidence>